<gene>
    <name evidence="1" type="ORF">RRG08_014204</name>
</gene>
<evidence type="ECO:0000313" key="2">
    <source>
        <dbReference type="Proteomes" id="UP001283361"/>
    </source>
</evidence>
<evidence type="ECO:0000313" key="1">
    <source>
        <dbReference type="EMBL" id="KAK3761842.1"/>
    </source>
</evidence>
<dbReference type="AlphaFoldDB" id="A0AAE0Z319"/>
<proteinExistence type="predicted"/>
<accession>A0AAE0Z319</accession>
<organism evidence="1 2">
    <name type="scientific">Elysia crispata</name>
    <name type="common">lettuce slug</name>
    <dbReference type="NCBI Taxonomy" id="231223"/>
    <lineage>
        <taxon>Eukaryota</taxon>
        <taxon>Metazoa</taxon>
        <taxon>Spiralia</taxon>
        <taxon>Lophotrochozoa</taxon>
        <taxon>Mollusca</taxon>
        <taxon>Gastropoda</taxon>
        <taxon>Heterobranchia</taxon>
        <taxon>Euthyneura</taxon>
        <taxon>Panpulmonata</taxon>
        <taxon>Sacoglossa</taxon>
        <taxon>Placobranchoidea</taxon>
        <taxon>Plakobranchidae</taxon>
        <taxon>Elysia</taxon>
    </lineage>
</organism>
<sequence length="149" mass="16172">MKFTIANENMRGGGIGVSLRINMDIQGNKQTSTRVFDAHSDSCRLLASLGLTPGLGSILYRLLVFDARALNGTLNEWTKDIARQTVLRRSSSLPPVNAARHASCRLDRVVFVHSGQLDHAPLPLIRTAVADGQMISGHAPCPLDPQVVF</sequence>
<dbReference type="Proteomes" id="UP001283361">
    <property type="component" value="Unassembled WGS sequence"/>
</dbReference>
<reference evidence="1" key="1">
    <citation type="journal article" date="2023" name="G3 (Bethesda)">
        <title>A reference genome for the long-term kleptoplast-retaining sea slug Elysia crispata morphotype clarki.</title>
        <authorList>
            <person name="Eastman K.E."/>
            <person name="Pendleton A.L."/>
            <person name="Shaikh M.A."/>
            <person name="Suttiyut T."/>
            <person name="Ogas R."/>
            <person name="Tomko P."/>
            <person name="Gavelis G."/>
            <person name="Widhalm J.R."/>
            <person name="Wisecaver J.H."/>
        </authorList>
    </citation>
    <scope>NUCLEOTIDE SEQUENCE</scope>
    <source>
        <strain evidence="1">ECLA1</strain>
    </source>
</reference>
<dbReference type="EMBL" id="JAWDGP010004825">
    <property type="protein sequence ID" value="KAK3761842.1"/>
    <property type="molecule type" value="Genomic_DNA"/>
</dbReference>
<keyword evidence="2" id="KW-1185">Reference proteome</keyword>
<protein>
    <submittedName>
        <fullName evidence="1">Uncharacterized protein</fullName>
    </submittedName>
</protein>
<name>A0AAE0Z319_9GAST</name>
<comment type="caution">
    <text evidence="1">The sequence shown here is derived from an EMBL/GenBank/DDBJ whole genome shotgun (WGS) entry which is preliminary data.</text>
</comment>